<evidence type="ECO:0000256" key="3">
    <source>
        <dbReference type="ARBA" id="ARBA00022827"/>
    </source>
</evidence>
<keyword evidence="3" id="KW-0274">FAD</keyword>
<dbReference type="PRINTS" id="PR00420">
    <property type="entry name" value="RNGMNOXGNASE"/>
</dbReference>
<dbReference type="Gene3D" id="3.50.50.60">
    <property type="entry name" value="FAD/NAD(P)-binding domain"/>
    <property type="match status" value="1"/>
</dbReference>
<dbReference type="OrthoDB" id="9791689at2"/>
<keyword evidence="6" id="KW-1185">Reference proteome</keyword>
<dbReference type="InterPro" id="IPR002938">
    <property type="entry name" value="FAD-bd"/>
</dbReference>
<evidence type="ECO:0000256" key="1">
    <source>
        <dbReference type="ARBA" id="ARBA00001974"/>
    </source>
</evidence>
<dbReference type="GO" id="GO:0016709">
    <property type="term" value="F:oxidoreductase activity, acting on paired donors, with incorporation or reduction of molecular oxygen, NAD(P)H as one donor, and incorporation of one atom of oxygen"/>
    <property type="evidence" value="ECO:0007669"/>
    <property type="project" value="UniProtKB-ARBA"/>
</dbReference>
<dbReference type="Proteomes" id="UP000249590">
    <property type="component" value="Unassembled WGS sequence"/>
</dbReference>
<evidence type="ECO:0000259" key="4">
    <source>
        <dbReference type="Pfam" id="PF01494"/>
    </source>
</evidence>
<keyword evidence="2" id="KW-0285">Flavoprotein</keyword>
<dbReference type="Gene3D" id="3.30.70.2450">
    <property type="match status" value="1"/>
</dbReference>
<gene>
    <name evidence="5" type="ORF">DLJ53_24780</name>
</gene>
<dbReference type="InterPro" id="IPR050641">
    <property type="entry name" value="RIFMO-like"/>
</dbReference>
<dbReference type="InterPro" id="IPR021233">
    <property type="entry name" value="DUF2783"/>
</dbReference>
<evidence type="ECO:0000256" key="2">
    <source>
        <dbReference type="ARBA" id="ARBA00022630"/>
    </source>
</evidence>
<dbReference type="PANTHER" id="PTHR43004:SF19">
    <property type="entry name" value="BINDING MONOOXYGENASE, PUTATIVE (JCVI)-RELATED"/>
    <property type="match status" value="1"/>
</dbReference>
<feature type="domain" description="FAD-binding" evidence="4">
    <location>
        <begin position="24"/>
        <end position="360"/>
    </location>
</feature>
<dbReference type="PANTHER" id="PTHR43004">
    <property type="entry name" value="TRK SYSTEM POTASSIUM UPTAKE PROTEIN"/>
    <property type="match status" value="1"/>
</dbReference>
<dbReference type="RefSeq" id="WP_111350268.1">
    <property type="nucleotide sequence ID" value="NZ_QHHQ01000006.1"/>
</dbReference>
<dbReference type="InterPro" id="IPR036188">
    <property type="entry name" value="FAD/NAD-bd_sf"/>
</dbReference>
<proteinExistence type="predicted"/>
<reference evidence="5 6" key="1">
    <citation type="submission" date="2018-05" db="EMBL/GenBank/DDBJ databases">
        <title>Acuticoccus sediminis sp. nov., isolated from deep-sea sediment of Indian Ocean.</title>
        <authorList>
            <person name="Liu X."/>
            <person name="Lai Q."/>
            <person name="Du Y."/>
            <person name="Sun F."/>
            <person name="Zhang X."/>
            <person name="Wang S."/>
            <person name="Shao Z."/>
        </authorList>
    </citation>
    <scope>NUCLEOTIDE SEQUENCE [LARGE SCALE GENOMIC DNA]</scope>
    <source>
        <strain evidence="5 6">PTG4-2</strain>
    </source>
</reference>
<dbReference type="AlphaFoldDB" id="A0A8B2NHN5"/>
<dbReference type="SUPFAM" id="SSF51905">
    <property type="entry name" value="FAD/NAD(P)-binding domain"/>
    <property type="match status" value="1"/>
</dbReference>
<evidence type="ECO:0000313" key="6">
    <source>
        <dbReference type="Proteomes" id="UP000249590"/>
    </source>
</evidence>
<comment type="caution">
    <text evidence="5">The sequence shown here is derived from an EMBL/GenBank/DDBJ whole genome shotgun (WGS) entry which is preliminary data.</text>
</comment>
<protein>
    <submittedName>
        <fullName evidence="5">FAD-dependent oxidoreductase</fullName>
    </submittedName>
</protein>
<accession>A0A8B2NHN5</accession>
<comment type="cofactor">
    <cofactor evidence="1">
        <name>FAD</name>
        <dbReference type="ChEBI" id="CHEBI:57692"/>
    </cofactor>
</comment>
<name>A0A8B2NHN5_9HYPH</name>
<dbReference type="Pfam" id="PF10932">
    <property type="entry name" value="DUF2783"/>
    <property type="match status" value="1"/>
</dbReference>
<dbReference type="EMBL" id="QHHQ01000006">
    <property type="protein sequence ID" value="RAH98852.1"/>
    <property type="molecule type" value="Genomic_DNA"/>
</dbReference>
<sequence length="585" mass="62936">MARYDYGPLPYRPAPELSGTASRAPVVIVGAGPVGLTAAIDLARHGIASVVVDDGDKVSVGSRAICWAKRTLEIFDRLGVADRMLAKGITWKVGRLFHGDREVYSFDLLPEAGHKMPAFINLQQYYVEEYLIDRARELGNLIDLRFRSRVTDVAQTEAGVTVTVASPDGTYELGAAWLVACDGSHSTVRRRLGLAFEGTAFEDRFLIADVEMKADFPSERRFWFEPTFHPGETALLHKQPDDIYRIDLQLGPDADPEVERRPDVVRPRIEKAVAGRPFEIDWVSVYSFRCARLARFVHGRVLFAGDAAHVVSPFGARGGNGGIQDVDNLAWKLAAVIRGEAPPALIETYDAERVHAADENIVNSARSTNFMSPRNKAERMFRDELLAVSSHFPAARPLINSGRLSRPASLAPLFGGAPPGAAAPLRPGDPCPDAPLGEGWLLSALGGGFVLLAVGMPAPVVEGVTPLEVSACGTIAERYGRGLVLVRPDQHVAAVWPEGASAETVAAARDAVMEGRGVHALPPRALEDGEDADARYATLLKLHRGLSEEASAALNARLVLAMMAAAGPAVTKEALEAVGATMETR</sequence>
<evidence type="ECO:0000313" key="5">
    <source>
        <dbReference type="EMBL" id="RAH98852.1"/>
    </source>
</evidence>
<dbReference type="Pfam" id="PF01494">
    <property type="entry name" value="FAD_binding_3"/>
    <property type="match status" value="1"/>
</dbReference>
<organism evidence="5 6">
    <name type="scientific">Acuticoccus sediminis</name>
    <dbReference type="NCBI Taxonomy" id="2184697"/>
    <lineage>
        <taxon>Bacteria</taxon>
        <taxon>Pseudomonadati</taxon>
        <taxon>Pseudomonadota</taxon>
        <taxon>Alphaproteobacteria</taxon>
        <taxon>Hyphomicrobiales</taxon>
        <taxon>Amorphaceae</taxon>
        <taxon>Acuticoccus</taxon>
    </lineage>
</organism>
<dbReference type="GO" id="GO:0071949">
    <property type="term" value="F:FAD binding"/>
    <property type="evidence" value="ECO:0007669"/>
    <property type="project" value="InterPro"/>
</dbReference>
<dbReference type="NCBIfam" id="NF006002">
    <property type="entry name" value="PRK08132.1"/>
    <property type="match status" value="1"/>
</dbReference>